<name>A0AA51RRA9_9GAMM</name>
<dbReference type="Proteomes" id="UP001239782">
    <property type="component" value="Chromosome"/>
</dbReference>
<evidence type="ECO:0000256" key="1">
    <source>
        <dbReference type="SAM" id="SignalP"/>
    </source>
</evidence>
<evidence type="ECO:0000313" key="3">
    <source>
        <dbReference type="Proteomes" id="UP001239782"/>
    </source>
</evidence>
<reference evidence="2 3" key="1">
    <citation type="submission" date="2023-08" db="EMBL/GenBank/DDBJ databases">
        <title>Pleionea litopenaei sp. nov., isolated from stomach of juvenile Litopenaeus vannamei.</title>
        <authorList>
            <person name="Rho A.M."/>
            <person name="Hwang C.Y."/>
        </authorList>
    </citation>
    <scope>NUCLEOTIDE SEQUENCE [LARGE SCALE GENOMIC DNA]</scope>
    <source>
        <strain evidence="2 3">HL-JVS1</strain>
    </source>
</reference>
<proteinExistence type="predicted"/>
<dbReference type="KEGG" id="plei:Q9312_12840"/>
<feature type="signal peptide" evidence="1">
    <location>
        <begin position="1"/>
        <end position="20"/>
    </location>
</feature>
<dbReference type="AlphaFoldDB" id="A0AA51RRA9"/>
<keyword evidence="1" id="KW-0732">Signal</keyword>
<gene>
    <name evidence="2" type="ORF">Q9312_12840</name>
</gene>
<evidence type="ECO:0000313" key="2">
    <source>
        <dbReference type="EMBL" id="WMS86105.1"/>
    </source>
</evidence>
<evidence type="ECO:0008006" key="4">
    <source>
        <dbReference type="Google" id="ProtNLM"/>
    </source>
</evidence>
<protein>
    <recommendedName>
        <fullName evidence="4">Outer membrane protein with beta-barrel domain</fullName>
    </recommendedName>
</protein>
<keyword evidence="3" id="KW-1185">Reference proteome</keyword>
<sequence length="172" mass="19750">MHRFILAFALFSALFNSASAENTFGMSVSREFADIGDITSLNLYSQFSDPHSHLGFQLGTSISRAEITDFDGYVDNYGAWEGFARIGLFSDIQIYMEAGIDIGEMLVYDDRHHDYYYYDEDRNEIDFFMGAGVGLSTDNVDIRVFSRYRYIDGLYLTDNQDWFSGLEFAVHF</sequence>
<dbReference type="RefSeq" id="WP_309201256.1">
    <property type="nucleotide sequence ID" value="NZ_CP133548.1"/>
</dbReference>
<dbReference type="EMBL" id="CP133548">
    <property type="protein sequence ID" value="WMS86105.1"/>
    <property type="molecule type" value="Genomic_DNA"/>
</dbReference>
<accession>A0AA51RRA9</accession>
<feature type="chain" id="PRO_5041400011" description="Outer membrane protein with beta-barrel domain" evidence="1">
    <location>
        <begin position="21"/>
        <end position="172"/>
    </location>
</feature>
<organism evidence="2 3">
    <name type="scientific">Pleionea litopenaei</name>
    <dbReference type="NCBI Taxonomy" id="3070815"/>
    <lineage>
        <taxon>Bacteria</taxon>
        <taxon>Pseudomonadati</taxon>
        <taxon>Pseudomonadota</taxon>
        <taxon>Gammaproteobacteria</taxon>
        <taxon>Oceanospirillales</taxon>
        <taxon>Pleioneaceae</taxon>
        <taxon>Pleionea</taxon>
    </lineage>
</organism>